<dbReference type="AlphaFoldDB" id="A0A518BLB2"/>
<feature type="transmembrane region" description="Helical" evidence="1">
    <location>
        <begin position="63"/>
        <end position="83"/>
    </location>
</feature>
<keyword evidence="1" id="KW-1133">Transmembrane helix</keyword>
<dbReference type="EMBL" id="CP036287">
    <property type="protein sequence ID" value="QDU67761.1"/>
    <property type="molecule type" value="Genomic_DNA"/>
</dbReference>
<reference evidence="3 4" key="1">
    <citation type="submission" date="2019-02" db="EMBL/GenBank/DDBJ databases">
        <title>Deep-cultivation of Planctomycetes and their phenomic and genomic characterization uncovers novel biology.</title>
        <authorList>
            <person name="Wiegand S."/>
            <person name="Jogler M."/>
            <person name="Boedeker C."/>
            <person name="Pinto D."/>
            <person name="Vollmers J."/>
            <person name="Rivas-Marin E."/>
            <person name="Kohn T."/>
            <person name="Peeters S.H."/>
            <person name="Heuer A."/>
            <person name="Rast P."/>
            <person name="Oberbeckmann S."/>
            <person name="Bunk B."/>
            <person name="Jeske O."/>
            <person name="Meyerdierks A."/>
            <person name="Storesund J.E."/>
            <person name="Kallscheuer N."/>
            <person name="Luecker S."/>
            <person name="Lage O.M."/>
            <person name="Pohl T."/>
            <person name="Merkel B.J."/>
            <person name="Hornburger P."/>
            <person name="Mueller R.-W."/>
            <person name="Bruemmer F."/>
            <person name="Labrenz M."/>
            <person name="Spormann A.M."/>
            <person name="Op den Camp H."/>
            <person name="Overmann J."/>
            <person name="Amann R."/>
            <person name="Jetten M.S.M."/>
            <person name="Mascher T."/>
            <person name="Medema M.H."/>
            <person name="Devos D.P."/>
            <person name="Kaster A.-K."/>
            <person name="Ovreas L."/>
            <person name="Rohde M."/>
            <person name="Galperin M.Y."/>
            <person name="Jogler C."/>
        </authorList>
    </citation>
    <scope>NUCLEOTIDE SEQUENCE [LARGE SCALE GENOMIC DNA]</scope>
    <source>
        <strain evidence="3 4">Pla133</strain>
    </source>
</reference>
<protein>
    <submittedName>
        <fullName evidence="3">CAAX amino terminal protease self-immunity</fullName>
    </submittedName>
</protein>
<keyword evidence="1" id="KW-0472">Membrane</keyword>
<evidence type="ECO:0000313" key="3">
    <source>
        <dbReference type="EMBL" id="QDU67761.1"/>
    </source>
</evidence>
<gene>
    <name evidence="3" type="ORF">Pla133_28500</name>
</gene>
<dbReference type="GO" id="GO:0004175">
    <property type="term" value="F:endopeptidase activity"/>
    <property type="evidence" value="ECO:0007669"/>
    <property type="project" value="UniProtKB-ARBA"/>
</dbReference>
<feature type="transmembrane region" description="Helical" evidence="1">
    <location>
        <begin position="208"/>
        <end position="229"/>
    </location>
</feature>
<dbReference type="GO" id="GO:0080120">
    <property type="term" value="P:CAAX-box protein maturation"/>
    <property type="evidence" value="ECO:0007669"/>
    <property type="project" value="UniProtKB-ARBA"/>
</dbReference>
<name>A0A518BLB2_9BACT</name>
<keyword evidence="1" id="KW-0812">Transmembrane</keyword>
<feature type="transmembrane region" description="Helical" evidence="1">
    <location>
        <begin position="236"/>
        <end position="255"/>
    </location>
</feature>
<keyword evidence="3" id="KW-0378">Hydrolase</keyword>
<organism evidence="3 4">
    <name type="scientific">Engelhardtia mirabilis</name>
    <dbReference type="NCBI Taxonomy" id="2528011"/>
    <lineage>
        <taxon>Bacteria</taxon>
        <taxon>Pseudomonadati</taxon>
        <taxon>Planctomycetota</taxon>
        <taxon>Planctomycetia</taxon>
        <taxon>Planctomycetia incertae sedis</taxon>
        <taxon>Engelhardtia</taxon>
    </lineage>
</organism>
<evidence type="ECO:0000259" key="2">
    <source>
        <dbReference type="Pfam" id="PF02517"/>
    </source>
</evidence>
<evidence type="ECO:0000256" key="1">
    <source>
        <dbReference type="SAM" id="Phobius"/>
    </source>
</evidence>
<keyword evidence="3" id="KW-0645">Protease</keyword>
<feature type="domain" description="CAAX prenyl protease 2/Lysostaphin resistance protein A-like" evidence="2">
    <location>
        <begin position="145"/>
        <end position="245"/>
    </location>
</feature>
<keyword evidence="4" id="KW-1185">Reference proteome</keyword>
<evidence type="ECO:0000313" key="4">
    <source>
        <dbReference type="Proteomes" id="UP000316921"/>
    </source>
</evidence>
<dbReference type="GO" id="GO:0006508">
    <property type="term" value="P:proteolysis"/>
    <property type="evidence" value="ECO:0007669"/>
    <property type="project" value="UniProtKB-KW"/>
</dbReference>
<dbReference type="InterPro" id="IPR003675">
    <property type="entry name" value="Rce1/LyrA-like_dom"/>
</dbReference>
<dbReference type="Proteomes" id="UP000316921">
    <property type="component" value="Chromosome"/>
</dbReference>
<dbReference type="Pfam" id="PF02517">
    <property type="entry name" value="Rce1-like"/>
    <property type="match status" value="1"/>
</dbReference>
<feature type="transmembrane region" description="Helical" evidence="1">
    <location>
        <begin position="184"/>
        <end position="202"/>
    </location>
</feature>
<accession>A0A518BLB2</accession>
<proteinExistence type="predicted"/>
<feature type="transmembrane region" description="Helical" evidence="1">
    <location>
        <begin position="21"/>
        <end position="43"/>
    </location>
</feature>
<sequence length="257" mass="26599">MSSPPIQTVSGSSPPGPTAPPIYSVFVGSLLVGASSVLTANFFIEAHSPQITRARKRELVETILPLVVPILAVVSAVGLSLALHRLGGLRAALVAPKMRAHAVLTEILPAALALSLATPLLQLLCGVDPGVGWSRLFETPERSAVAVLGILSAAIQEDVVVRWMPIELLLLLLGLGRRAGERSVAVAASVAIAVAVHAIQSGPASDPLTWIQFGVPKALGALAFALAYLRYGALPAWLLHGATNLSILLVLPMVAGV</sequence>
<dbReference type="KEGG" id="pbap:Pla133_28500"/>